<protein>
    <submittedName>
        <fullName evidence="2">Uncharacterized protein</fullName>
    </submittedName>
</protein>
<evidence type="ECO:0000313" key="2">
    <source>
        <dbReference type="EMBL" id="KAJ7369059.1"/>
    </source>
</evidence>
<evidence type="ECO:0000313" key="3">
    <source>
        <dbReference type="Proteomes" id="UP001218218"/>
    </source>
</evidence>
<evidence type="ECO:0000256" key="1">
    <source>
        <dbReference type="SAM" id="Phobius"/>
    </source>
</evidence>
<keyword evidence="1" id="KW-0812">Transmembrane</keyword>
<accession>A0AAD7AWA3</accession>
<gene>
    <name evidence="2" type="ORF">DFH08DRAFT_833061</name>
</gene>
<dbReference type="EMBL" id="JARIHO010000001">
    <property type="protein sequence ID" value="KAJ7369059.1"/>
    <property type="molecule type" value="Genomic_DNA"/>
</dbReference>
<feature type="transmembrane region" description="Helical" evidence="1">
    <location>
        <begin position="217"/>
        <end position="239"/>
    </location>
</feature>
<feature type="transmembrane region" description="Helical" evidence="1">
    <location>
        <begin position="57"/>
        <end position="79"/>
    </location>
</feature>
<organism evidence="2 3">
    <name type="scientific">Mycena albidolilacea</name>
    <dbReference type="NCBI Taxonomy" id="1033008"/>
    <lineage>
        <taxon>Eukaryota</taxon>
        <taxon>Fungi</taxon>
        <taxon>Dikarya</taxon>
        <taxon>Basidiomycota</taxon>
        <taxon>Agaricomycotina</taxon>
        <taxon>Agaricomycetes</taxon>
        <taxon>Agaricomycetidae</taxon>
        <taxon>Agaricales</taxon>
        <taxon>Marasmiineae</taxon>
        <taxon>Mycenaceae</taxon>
        <taxon>Mycena</taxon>
    </lineage>
</organism>
<comment type="caution">
    <text evidence="2">The sequence shown here is derived from an EMBL/GenBank/DDBJ whole genome shotgun (WGS) entry which is preliminary data.</text>
</comment>
<reference evidence="2" key="1">
    <citation type="submission" date="2023-03" db="EMBL/GenBank/DDBJ databases">
        <title>Massive genome expansion in bonnet fungi (Mycena s.s.) driven by repeated elements and novel gene families across ecological guilds.</title>
        <authorList>
            <consortium name="Lawrence Berkeley National Laboratory"/>
            <person name="Harder C.B."/>
            <person name="Miyauchi S."/>
            <person name="Viragh M."/>
            <person name="Kuo A."/>
            <person name="Thoen E."/>
            <person name="Andreopoulos B."/>
            <person name="Lu D."/>
            <person name="Skrede I."/>
            <person name="Drula E."/>
            <person name="Henrissat B."/>
            <person name="Morin E."/>
            <person name="Kohler A."/>
            <person name="Barry K."/>
            <person name="LaButti K."/>
            <person name="Morin E."/>
            <person name="Salamov A."/>
            <person name="Lipzen A."/>
            <person name="Mereny Z."/>
            <person name="Hegedus B."/>
            <person name="Baldrian P."/>
            <person name="Stursova M."/>
            <person name="Weitz H."/>
            <person name="Taylor A."/>
            <person name="Grigoriev I.V."/>
            <person name="Nagy L.G."/>
            <person name="Martin F."/>
            <person name="Kauserud H."/>
        </authorList>
    </citation>
    <scope>NUCLEOTIDE SEQUENCE</scope>
    <source>
        <strain evidence="2">CBHHK002</strain>
    </source>
</reference>
<proteinExistence type="predicted"/>
<dbReference type="Proteomes" id="UP001218218">
    <property type="component" value="Unassembled WGS sequence"/>
</dbReference>
<sequence>MSESWAPNETAAQLWNERCIFIGQLIGAIGYGVHLTLFCQCVPALFASKSGRHNRELLIFVFILFALGNIGNATTFLFAQKSFIDYRDYPGGPGAYFVEQSTDWSAVVCNSVYIVNTWFQDGIVLYRFWAIWSRNYYFAVVPALAFLTSMILSAILIAELCKPGSSFWTAISMKLAIPYWAISISMTVILTALIAGRLLFMRYRLNKLVGARTSTPYVTIMAMLVESAAIYSINGLIFLVSYGVNSPSQNLWLPLLGQTQSIAPLLIILRVAKGQAWSGGTADQLTSIQFGKRIPATRTTNPGSTTVLDTFHSGLTNGRVGSHQDLEHKQEGGESESEFRAVVV</sequence>
<feature type="transmembrane region" description="Helical" evidence="1">
    <location>
        <begin position="177"/>
        <end position="196"/>
    </location>
</feature>
<feature type="transmembrane region" description="Helical" evidence="1">
    <location>
        <begin position="136"/>
        <end position="157"/>
    </location>
</feature>
<keyword evidence="1" id="KW-1133">Transmembrane helix</keyword>
<keyword evidence="1" id="KW-0472">Membrane</keyword>
<feature type="transmembrane region" description="Helical" evidence="1">
    <location>
        <begin position="20"/>
        <end position="45"/>
    </location>
</feature>
<dbReference type="AlphaFoldDB" id="A0AAD7AWA3"/>
<name>A0AAD7AWA3_9AGAR</name>
<keyword evidence="3" id="KW-1185">Reference proteome</keyword>